<dbReference type="InterPro" id="IPR011006">
    <property type="entry name" value="CheY-like_superfamily"/>
</dbReference>
<accession>A0A220U2J1</accession>
<protein>
    <submittedName>
        <fullName evidence="4">Response regulator</fullName>
    </submittedName>
</protein>
<keyword evidence="5" id="KW-1185">Reference proteome</keyword>
<dbReference type="Gene3D" id="3.40.50.2300">
    <property type="match status" value="1"/>
</dbReference>
<dbReference type="PANTHER" id="PTHR44591:SF3">
    <property type="entry name" value="RESPONSE REGULATORY DOMAIN-CONTAINING PROTEIN"/>
    <property type="match status" value="1"/>
</dbReference>
<dbReference type="OrthoDB" id="9808843at2"/>
<evidence type="ECO:0000313" key="4">
    <source>
        <dbReference type="EMBL" id="ASK62061.1"/>
    </source>
</evidence>
<dbReference type="Proteomes" id="UP000198312">
    <property type="component" value="Chromosome"/>
</dbReference>
<evidence type="ECO:0000259" key="3">
    <source>
        <dbReference type="PROSITE" id="PS50110"/>
    </source>
</evidence>
<dbReference type="GO" id="GO:0000160">
    <property type="term" value="P:phosphorelay signal transduction system"/>
    <property type="evidence" value="ECO:0007669"/>
    <property type="project" value="InterPro"/>
</dbReference>
<dbReference type="EMBL" id="CP022315">
    <property type="protein sequence ID" value="ASK62061.1"/>
    <property type="molecule type" value="Genomic_DNA"/>
</dbReference>
<dbReference type="PROSITE" id="PS50110">
    <property type="entry name" value="RESPONSE_REGULATORY"/>
    <property type="match status" value="1"/>
</dbReference>
<dbReference type="KEGG" id="vil:CFK37_07750"/>
<dbReference type="RefSeq" id="WP_089061321.1">
    <property type="nucleotide sequence ID" value="NZ_CP022315.1"/>
</dbReference>
<evidence type="ECO:0000256" key="1">
    <source>
        <dbReference type="ARBA" id="ARBA00022553"/>
    </source>
</evidence>
<dbReference type="InterPro" id="IPR001789">
    <property type="entry name" value="Sig_transdc_resp-reg_receiver"/>
</dbReference>
<dbReference type="AlphaFoldDB" id="A0A220U2J1"/>
<dbReference type="Pfam" id="PF00072">
    <property type="entry name" value="Response_reg"/>
    <property type="match status" value="1"/>
</dbReference>
<dbReference type="SUPFAM" id="SSF52172">
    <property type="entry name" value="CheY-like"/>
    <property type="match status" value="1"/>
</dbReference>
<sequence>MKKHILVVDDQPGIRFLLDEVFTNEGYQVTTAITGKDALDRVHARTFDLIMLDYKLPVMDGVNVLQQLEAENIIIPSILMSGLVEEIMHEEDNCALIEHIVAKPFNILEVCEMVNGLLE</sequence>
<evidence type="ECO:0000313" key="5">
    <source>
        <dbReference type="Proteomes" id="UP000198312"/>
    </source>
</evidence>
<organism evidence="4 5">
    <name type="scientific">Virgibacillus phasianinus</name>
    <dbReference type="NCBI Taxonomy" id="2017483"/>
    <lineage>
        <taxon>Bacteria</taxon>
        <taxon>Bacillati</taxon>
        <taxon>Bacillota</taxon>
        <taxon>Bacilli</taxon>
        <taxon>Bacillales</taxon>
        <taxon>Bacillaceae</taxon>
        <taxon>Virgibacillus</taxon>
    </lineage>
</organism>
<reference evidence="4 5" key="1">
    <citation type="submission" date="2017-07" db="EMBL/GenBank/DDBJ databases">
        <title>Virgibacillus sp. LM2416.</title>
        <authorList>
            <person name="Tak E.J."/>
            <person name="Bae J.-W."/>
        </authorList>
    </citation>
    <scope>NUCLEOTIDE SEQUENCE [LARGE SCALE GENOMIC DNA]</scope>
    <source>
        <strain evidence="4 5">LM2416</strain>
    </source>
</reference>
<dbReference type="InterPro" id="IPR050595">
    <property type="entry name" value="Bact_response_regulator"/>
</dbReference>
<name>A0A220U2J1_9BACI</name>
<gene>
    <name evidence="4" type="ORF">CFK37_07750</name>
</gene>
<feature type="domain" description="Response regulatory" evidence="3">
    <location>
        <begin position="4"/>
        <end position="118"/>
    </location>
</feature>
<dbReference type="PANTHER" id="PTHR44591">
    <property type="entry name" value="STRESS RESPONSE REGULATOR PROTEIN 1"/>
    <property type="match status" value="1"/>
</dbReference>
<dbReference type="SMART" id="SM00448">
    <property type="entry name" value="REC"/>
    <property type="match status" value="1"/>
</dbReference>
<proteinExistence type="predicted"/>
<feature type="modified residue" description="4-aspartylphosphate" evidence="2">
    <location>
        <position position="53"/>
    </location>
</feature>
<evidence type="ECO:0000256" key="2">
    <source>
        <dbReference type="PROSITE-ProRule" id="PRU00169"/>
    </source>
</evidence>
<keyword evidence="1 2" id="KW-0597">Phosphoprotein</keyword>